<feature type="compositionally biased region" description="Basic and acidic residues" evidence="1">
    <location>
        <begin position="1139"/>
        <end position="1162"/>
    </location>
</feature>
<keyword evidence="3" id="KW-1185">Reference proteome</keyword>
<feature type="chain" id="PRO_5045075804" evidence="2">
    <location>
        <begin position="20"/>
        <end position="1609"/>
    </location>
</feature>
<feature type="region of interest" description="Disordered" evidence="1">
    <location>
        <begin position="1426"/>
        <end position="1479"/>
    </location>
</feature>
<reference evidence="4" key="1">
    <citation type="submission" date="2025-08" db="UniProtKB">
        <authorList>
            <consortium name="RefSeq"/>
        </authorList>
    </citation>
    <scope>IDENTIFICATION</scope>
    <source>
        <tissue evidence="4">Whole body</tissue>
    </source>
</reference>
<feature type="region of interest" description="Disordered" evidence="1">
    <location>
        <begin position="416"/>
        <end position="492"/>
    </location>
</feature>
<feature type="compositionally biased region" description="Basic and acidic residues" evidence="1">
    <location>
        <begin position="668"/>
        <end position="680"/>
    </location>
</feature>
<dbReference type="GeneID" id="113393387"/>
<feature type="compositionally biased region" description="Basic and acidic residues" evidence="1">
    <location>
        <begin position="189"/>
        <end position="199"/>
    </location>
</feature>
<feature type="compositionally biased region" description="Acidic residues" evidence="1">
    <location>
        <begin position="475"/>
        <end position="492"/>
    </location>
</feature>
<feature type="region of interest" description="Disordered" evidence="1">
    <location>
        <begin position="167"/>
        <end position="199"/>
    </location>
</feature>
<feature type="region of interest" description="Disordered" evidence="1">
    <location>
        <begin position="1203"/>
        <end position="1298"/>
    </location>
</feature>
<gene>
    <name evidence="4" type="primary">LOC113393387</name>
</gene>
<feature type="region of interest" description="Disordered" evidence="1">
    <location>
        <begin position="644"/>
        <end position="680"/>
    </location>
</feature>
<dbReference type="RefSeq" id="XP_026486021.2">
    <property type="nucleotide sequence ID" value="XM_026630236.2"/>
</dbReference>
<feature type="compositionally biased region" description="Acidic residues" evidence="1">
    <location>
        <begin position="1058"/>
        <end position="1080"/>
    </location>
</feature>
<evidence type="ECO:0000313" key="4">
    <source>
        <dbReference type="RefSeq" id="XP_026486021.2"/>
    </source>
</evidence>
<feature type="region of interest" description="Disordered" evidence="1">
    <location>
        <begin position="1520"/>
        <end position="1569"/>
    </location>
</feature>
<sequence length="1609" mass="186698">MHNKIVFTFLVLQCTLCLTIRVPVDWNDDSEVKDGQFVVTKDKIQTPQPPIYNEYFQYTANKPQFAIDIAAAHGVHSPEKHFESYPIRPHTGLTKPVLGQHQILNSDRHTYESYQPFLQNAGYSNYVTPVSTSFEVYHPYKDEQHALKEIYKDPVLDKIRNDLRNSKNRLQKHENEAGETDINEDEYLETPKKTDRNKIPEKNIPTQFEIHRPQRRPIYYRMPFRHNYREQILNDKLRHPWNQNIAKVTPNHYRPVKNHLYRLRQQHALKYDDEHNEYPQLPVPEGYNERPDGYDIYEKNKGKYIQLRNNFDESINKVVQQNRPNTNNKIELQSGYANDDSNNSQGEELFVPIKNYAQVRKTETIKHLPRKAALQDAENIEEIQNAPRLREAIKSTKAQIVYSEEGYEDAAYDHAGEQKHASDHERHGGYLKENEISGGKYKTPSVSANYEDNRGLVYRDQQLHGKKWKDSKQENEDEKESNDYSEDDDEDDLSSVIIDNLNIDNDSDRNKRNSDNLEMESSAELLLKNEKKEISDNSSANNSQHEVIKRETSFKIPEFDFNSTLPSDDEILKLSKTNVTLQKIQTEDITKNNKKIKYPYYLKNIKILNKNSPLRYAENIDFIPKKSKGGTEFYDSRSKHECSEVEDNVDVIPEKLNKDGNPDDNEESDGKTNEKKIDNNLKDKQRLKGLGDKIDCFKVKYFGENPLDSPFFNEEIIDSPEPITKPNLKVFETKKLDDKSNNKLLYYDSDIFSVLEKVQNKSNKLTNPLKNDLSIIKNRTLKNNTLLSQSNPLPEVLNITNNGLQKNTKLLENIQNSNLLSRPLDLANVTYKHFQNKEDVTKPPLSIRKKRATPFLYEPYKIIRDSQVQDSKKTTTSSNISPLIKQLQSSRVIDKVTTNIDKDQGKKNSKAYKDIGKVDRQKSPNEQIIDTKNSSFVDISSDKRRGEPRYEMRLTNHKTTYSPVENKRAISVEDYKTQIINDGTETNTKQEHSTVQAQPKRSISSKMTSRPYFDVSKYLPEVKESQNIAASNTIRKVIRTTTPEVTTDQTQRQKYNTDEDENEEYDEYEDDDDEDNEEEINITTTTTTTTTTRKPATRKRTRGTTTVKPIPIEKETEPMKLRLTTRFRNTPSTMKSIAHHHEVDKDPFQKVSKTENDSAKYTEKKRKSTKSTLVTDTKTYGEDDDDMTRKEVDALLRVKQDMHEYMPRYEKENKNKNIKNGDHSDDSAEEISDNNENEEEEEEEEEEDEDEDDDENDDDDDHEFDKEEDDNDHDDNDDSNHQNKKSNLEFTTSEPTKRTLIRTTVAPATTTESRSARIELKPTVLKKKFEMHEELPVNKSSPHITQFKQDIKEIEIIKEIKPKLKKNNHKNLEALDLFRDENLAEEINKLGDVEVFKENLNLKSGPKHGGNYRSLTSEDIQKEIVASKVRDNANMDDVETSPTQPRTRIKLDEERPSRRNKNFATRSQSSSNDNAKNTKFTDMDVIDARLNNMNTGNLKPKSTTHNNKSAKLIELDVDDEDDTSRMHGGNYKSYENRNTGRQMHGGNYKSAKIIQPEDSNKSRSRSKIRDARTNAAALLNDYVRAVPILTTTPAFILDPSKRMYYYVDS</sequence>
<feature type="region of interest" description="Disordered" evidence="1">
    <location>
        <begin position="1040"/>
        <end position="1119"/>
    </location>
</feature>
<feature type="compositionally biased region" description="Acidic residues" evidence="1">
    <location>
        <begin position="1227"/>
        <end position="1277"/>
    </location>
</feature>
<feature type="compositionally biased region" description="Basic and acidic residues" evidence="1">
    <location>
        <begin position="1203"/>
        <end position="1226"/>
    </location>
</feature>
<feature type="compositionally biased region" description="Basic and acidic residues" evidence="1">
    <location>
        <begin position="416"/>
        <end position="435"/>
    </location>
</feature>
<proteinExistence type="predicted"/>
<evidence type="ECO:0000256" key="2">
    <source>
        <dbReference type="SAM" id="SignalP"/>
    </source>
</evidence>
<feature type="compositionally biased region" description="Low complexity" evidence="1">
    <location>
        <begin position="1040"/>
        <end position="1050"/>
    </location>
</feature>
<feature type="compositionally biased region" description="Low complexity" evidence="1">
    <location>
        <begin position="1081"/>
        <end position="1092"/>
    </location>
</feature>
<name>A0A8B8HR21_VANTA</name>
<feature type="region of interest" description="Disordered" evidence="1">
    <location>
        <begin position="901"/>
        <end position="924"/>
    </location>
</feature>
<dbReference type="Proteomes" id="UP001652626">
    <property type="component" value="Chromosome 6"/>
</dbReference>
<feature type="compositionally biased region" description="Basic and acidic residues" evidence="1">
    <location>
        <begin position="167"/>
        <end position="176"/>
    </location>
</feature>
<organism evidence="3 4">
    <name type="scientific">Vanessa tameamea</name>
    <name type="common">Kamehameha butterfly</name>
    <dbReference type="NCBI Taxonomy" id="334116"/>
    <lineage>
        <taxon>Eukaryota</taxon>
        <taxon>Metazoa</taxon>
        <taxon>Ecdysozoa</taxon>
        <taxon>Arthropoda</taxon>
        <taxon>Hexapoda</taxon>
        <taxon>Insecta</taxon>
        <taxon>Pterygota</taxon>
        <taxon>Neoptera</taxon>
        <taxon>Endopterygota</taxon>
        <taxon>Lepidoptera</taxon>
        <taxon>Glossata</taxon>
        <taxon>Ditrysia</taxon>
        <taxon>Papilionoidea</taxon>
        <taxon>Nymphalidae</taxon>
        <taxon>Nymphalinae</taxon>
        <taxon>Vanessa</taxon>
    </lineage>
</organism>
<feature type="region of interest" description="Disordered" evidence="1">
    <location>
        <begin position="984"/>
        <end position="1006"/>
    </location>
</feature>
<feature type="compositionally biased region" description="Polar residues" evidence="1">
    <location>
        <begin position="1462"/>
        <end position="1479"/>
    </location>
</feature>
<accession>A0A8B8HR21</accession>
<feature type="region of interest" description="Disordered" evidence="1">
    <location>
        <begin position="1131"/>
        <end position="1189"/>
    </location>
</feature>
<protein>
    <submittedName>
        <fullName evidence="4">Kinesin-related protein 4-like</fullName>
    </submittedName>
</protein>
<feature type="signal peptide" evidence="2">
    <location>
        <begin position="1"/>
        <end position="19"/>
    </location>
</feature>
<feature type="compositionally biased region" description="Basic and acidic residues" evidence="1">
    <location>
        <begin position="901"/>
        <end position="923"/>
    </location>
</feature>
<keyword evidence="2" id="KW-0732">Signal</keyword>
<evidence type="ECO:0000313" key="3">
    <source>
        <dbReference type="Proteomes" id="UP001652626"/>
    </source>
</evidence>
<evidence type="ECO:0000256" key="1">
    <source>
        <dbReference type="SAM" id="MobiDB-lite"/>
    </source>
</evidence>
<dbReference type="OMA" id="PSKRMYY"/>
<feature type="compositionally biased region" description="Acidic residues" evidence="1">
    <location>
        <begin position="177"/>
        <end position="188"/>
    </location>
</feature>
<feature type="region of interest" description="Disordered" evidence="1">
    <location>
        <begin position="498"/>
        <end position="517"/>
    </location>
</feature>
<dbReference type="OrthoDB" id="6915407at2759"/>
<feature type="compositionally biased region" description="Basic and acidic residues" evidence="1">
    <location>
        <begin position="506"/>
        <end position="515"/>
    </location>
</feature>
<feature type="compositionally biased region" description="Basic and acidic residues" evidence="1">
    <location>
        <begin position="652"/>
        <end position="661"/>
    </location>
</feature>